<dbReference type="PANTHER" id="PTHR23088:SF50">
    <property type="entry name" value="HYDROLASE YHCX"/>
    <property type="match status" value="1"/>
</dbReference>
<dbReference type="EMBL" id="CP045875">
    <property type="protein sequence ID" value="QGG49066.1"/>
    <property type="molecule type" value="Genomic_DNA"/>
</dbReference>
<feature type="domain" description="CN hydrolase" evidence="2">
    <location>
        <begin position="5"/>
        <end position="265"/>
    </location>
</feature>
<dbReference type="Gene3D" id="3.60.110.10">
    <property type="entry name" value="Carbon-nitrogen hydrolase"/>
    <property type="match status" value="1"/>
</dbReference>
<dbReference type="GO" id="GO:0016787">
    <property type="term" value="F:hydrolase activity"/>
    <property type="evidence" value="ECO:0007669"/>
    <property type="project" value="UniProtKB-KW"/>
</dbReference>
<dbReference type="CDD" id="cd07574">
    <property type="entry name" value="nitrilase_Rim1_like"/>
    <property type="match status" value="1"/>
</dbReference>
<dbReference type="AlphaFoldDB" id="A0A5Q2N609"/>
<dbReference type="Proteomes" id="UP000366051">
    <property type="component" value="Chromosome"/>
</dbReference>
<evidence type="ECO:0000256" key="1">
    <source>
        <dbReference type="ARBA" id="ARBA00010613"/>
    </source>
</evidence>
<sequence>MKVRVSAVQYHLHRIHHFDDFKAQVMHYVKTAEEFDTDILLFPEFMTTQLLSMGKKDGSPMTIQDLPDFTESYISFFKDVATNRKLIVAAGTHVISEGGKLYNVAFMFQPDGTVSQQAKLHITPTEKKAWNMTEGNDVALFETEKGTIALLTCYDIEFPEVVRMVRAKGADLILCPSCTDNEQGFYRVRYCCHARAIENQIYVVNTGTVGALHEVDFMRSNYGQAALITPNDIPFPPRGIMVEGVLNQDMVVTGDLDLDLLYEVREKGSVRTWLDRRLDLYPSFQS</sequence>
<keyword evidence="3" id="KW-0378">Hydrolase</keyword>
<accession>A0A5Q2N609</accession>
<keyword evidence="4" id="KW-1185">Reference proteome</keyword>
<protein>
    <submittedName>
        <fullName evidence="3">Carbon-nitrogen hydrolase family protein</fullName>
    </submittedName>
</protein>
<dbReference type="RefSeq" id="WP_153726115.1">
    <property type="nucleotide sequence ID" value="NZ_CP045875.1"/>
</dbReference>
<evidence type="ECO:0000259" key="2">
    <source>
        <dbReference type="Pfam" id="PF00795"/>
    </source>
</evidence>
<dbReference type="Pfam" id="PF00795">
    <property type="entry name" value="CN_hydrolase"/>
    <property type="match status" value="1"/>
</dbReference>
<dbReference type="OrthoDB" id="9811121at2"/>
<dbReference type="PANTHER" id="PTHR23088">
    <property type="entry name" value="NITRILASE-RELATED"/>
    <property type="match status" value="1"/>
</dbReference>
<organism evidence="3 4">
    <name type="scientific">Heliorestis convoluta</name>
    <dbReference type="NCBI Taxonomy" id="356322"/>
    <lineage>
        <taxon>Bacteria</taxon>
        <taxon>Bacillati</taxon>
        <taxon>Bacillota</taxon>
        <taxon>Clostridia</taxon>
        <taxon>Eubacteriales</taxon>
        <taxon>Heliobacteriaceae</taxon>
        <taxon>Heliorestis</taxon>
    </lineage>
</organism>
<dbReference type="InterPro" id="IPR003010">
    <property type="entry name" value="C-N_Hydrolase"/>
</dbReference>
<dbReference type="KEGG" id="hcv:FTV88_2987"/>
<dbReference type="SUPFAM" id="SSF56317">
    <property type="entry name" value="Carbon-nitrogen hydrolase"/>
    <property type="match status" value="1"/>
</dbReference>
<evidence type="ECO:0000313" key="3">
    <source>
        <dbReference type="EMBL" id="QGG49066.1"/>
    </source>
</evidence>
<comment type="similarity">
    <text evidence="1">Belongs to the carbon-nitrogen hydrolase superfamily. NIT1/NIT2 family.</text>
</comment>
<proteinExistence type="inferred from homology"/>
<name>A0A5Q2N609_9FIRM</name>
<reference evidence="4" key="1">
    <citation type="submission" date="2019-11" db="EMBL/GenBank/DDBJ databases">
        <title>Genome sequence of Heliorestis convoluta strain HH, an alkaliphilic and minimalistic phototrophic bacterium from a soda lake in Egypt.</title>
        <authorList>
            <person name="Dewey E.D."/>
            <person name="Stokes L.M."/>
            <person name="Burchell B.M."/>
            <person name="Shaffer K.N."/>
            <person name="Huntington A.M."/>
            <person name="Baker J.M."/>
            <person name="Nadendla S."/>
            <person name="Giglio M.G."/>
            <person name="Touchman J.W."/>
            <person name="Blankenship R.E."/>
            <person name="Madigan M.T."/>
            <person name="Sattley W.M."/>
        </authorList>
    </citation>
    <scope>NUCLEOTIDE SEQUENCE [LARGE SCALE GENOMIC DNA]</scope>
    <source>
        <strain evidence="4">HH</strain>
    </source>
</reference>
<evidence type="ECO:0000313" key="4">
    <source>
        <dbReference type="Proteomes" id="UP000366051"/>
    </source>
</evidence>
<dbReference type="PROSITE" id="PS01227">
    <property type="entry name" value="UPF0012"/>
    <property type="match status" value="1"/>
</dbReference>
<gene>
    <name evidence="3" type="ORF">FTV88_2987</name>
</gene>
<dbReference type="InterPro" id="IPR001110">
    <property type="entry name" value="UPF0012_CS"/>
</dbReference>
<dbReference type="InterPro" id="IPR036526">
    <property type="entry name" value="C-N_Hydrolase_sf"/>
</dbReference>